<dbReference type="GO" id="GO:0005737">
    <property type="term" value="C:cytoplasm"/>
    <property type="evidence" value="ECO:0007669"/>
    <property type="project" value="UniProtKB-SubCell"/>
</dbReference>
<dbReference type="PANTHER" id="PTHR30181">
    <property type="entry name" value="MANNITOL PERMEASE IIC COMPONENT"/>
    <property type="match status" value="1"/>
</dbReference>
<dbReference type="SUPFAM" id="SSF55594">
    <property type="entry name" value="HPr-like"/>
    <property type="match status" value="1"/>
</dbReference>
<dbReference type="CDD" id="cd00367">
    <property type="entry name" value="PTS-HPr_like"/>
    <property type="match status" value="1"/>
</dbReference>
<accession>A0A0U1P5I0</accession>
<dbReference type="GO" id="GO:0009401">
    <property type="term" value="P:phosphoenolpyruvate-dependent sugar phosphotransferase system"/>
    <property type="evidence" value="ECO:0007669"/>
    <property type="project" value="UniProtKB-KW"/>
</dbReference>
<keyword evidence="9" id="KW-0598">Phosphotransferase system</keyword>
<evidence type="ECO:0000313" key="14">
    <source>
        <dbReference type="Proteomes" id="UP000030675"/>
    </source>
</evidence>
<evidence type="ECO:0000256" key="9">
    <source>
        <dbReference type="ARBA" id="ARBA00022683"/>
    </source>
</evidence>
<dbReference type="InterPro" id="IPR002178">
    <property type="entry name" value="PTS_EIIA_type-2_dom"/>
</dbReference>
<dbReference type="Gene3D" id="3.40.930.10">
    <property type="entry name" value="Mannitol-specific EII, Chain A"/>
    <property type="match status" value="2"/>
</dbReference>
<dbReference type="eggNOG" id="COG4668">
    <property type="taxonomic scope" value="Bacteria"/>
</dbReference>
<comment type="function">
    <text evidence="1">The phosphoenolpyruvate-dependent sugar phosphotransferase system (sugar PTS), a major carbohydrate active transport system, catalyzes the phosphorylation of incoming sugar substrates concomitantly with their translocation across the cell membrane. The enzyme II FruAB PTS system is involved in fructose transport.</text>
</comment>
<sequence>MLSLTQHDIALRKSANNKQDAIKALAADLESEGLVRTGYVNGMLTRESQNSTYLGNGIAIPHGTTDTRELVNKTGVKVHQYPQGVDWGNGQTVYLAIGIAAKSDEHLSILKQLTKVLSADGIEEKLKHCDSADQVIAILMGAEQSEAECNSQLILKDFPVGDVLQLSAVAAGLIKQQGFADKQMVADVISKEPSYLGQGLWLISSDQQVERTAIAIVTPAQAFEYQSQPVKGLIVIAAANNSYVANIELLTSLIFNNKVEAFLASSAEQMCNALTQVQLDGNTAVFTIKNPHGLHARPGAMLVNTTKQFDADIQVLNLSNQGKSVNAKSLMKVIGLGVKCGNELQFTASGSDAEEALASIGQAIADGLGEKL</sequence>
<dbReference type="FunFam" id="3.40.930.10:FF:000006">
    <property type="entry name" value="Fructose-specific PTS system IIA component"/>
    <property type="match status" value="1"/>
</dbReference>
<dbReference type="CDD" id="cd00211">
    <property type="entry name" value="PTS_IIA_fru"/>
    <property type="match status" value="1"/>
</dbReference>
<dbReference type="GO" id="GO:0005886">
    <property type="term" value="C:plasma membrane"/>
    <property type="evidence" value="ECO:0007669"/>
    <property type="project" value="TreeGrafter"/>
</dbReference>
<dbReference type="Gene3D" id="3.30.1340.10">
    <property type="entry name" value="HPr-like"/>
    <property type="match status" value="1"/>
</dbReference>
<dbReference type="Pfam" id="PF00381">
    <property type="entry name" value="PTS-HPr"/>
    <property type="match status" value="1"/>
</dbReference>
<protein>
    <recommendedName>
        <fullName evidence="3">Multiphosphoryl transfer protein</fullName>
    </recommendedName>
</protein>
<gene>
    <name evidence="13" type="ORF">PLEI_1615</name>
</gene>
<dbReference type="InterPro" id="IPR050893">
    <property type="entry name" value="Sugar_PTS"/>
</dbReference>
<proteinExistence type="predicted"/>
<dbReference type="PROSITE" id="PS51094">
    <property type="entry name" value="PTS_EIIA_TYPE_2"/>
    <property type="match status" value="1"/>
</dbReference>
<dbReference type="AlphaFoldDB" id="A0A0U1P5I0"/>
<dbReference type="PROSITE" id="PS00369">
    <property type="entry name" value="PTS_HPR_HIS"/>
    <property type="match status" value="1"/>
</dbReference>
<dbReference type="NCBIfam" id="TIGR01003">
    <property type="entry name" value="PTS_HPr_family"/>
    <property type="match status" value="1"/>
</dbReference>
<keyword evidence="10" id="KW-0418">Kinase</keyword>
<evidence type="ECO:0000256" key="6">
    <source>
        <dbReference type="ARBA" id="ARBA00022553"/>
    </source>
</evidence>
<dbReference type="eggNOG" id="COG1925">
    <property type="taxonomic scope" value="Bacteria"/>
</dbReference>
<dbReference type="InterPro" id="IPR000032">
    <property type="entry name" value="HPr-like"/>
</dbReference>
<evidence type="ECO:0000256" key="5">
    <source>
        <dbReference type="ARBA" id="ARBA00022490"/>
    </source>
</evidence>
<evidence type="ECO:0000256" key="2">
    <source>
        <dbReference type="ARBA" id="ARBA00004496"/>
    </source>
</evidence>
<dbReference type="HOGENOM" id="CLU_046384_0_0_6"/>
<comment type="subcellular location">
    <subcellularLocation>
        <location evidence="2">Cytoplasm</location>
    </subcellularLocation>
</comment>
<name>A0A0U1P5I0_PHOLE</name>
<dbReference type="Proteomes" id="UP000030675">
    <property type="component" value="Unassembled WGS sequence"/>
</dbReference>
<dbReference type="GO" id="GO:0016301">
    <property type="term" value="F:kinase activity"/>
    <property type="evidence" value="ECO:0007669"/>
    <property type="project" value="UniProtKB-KW"/>
</dbReference>
<dbReference type="PROSITE" id="PS00589">
    <property type="entry name" value="PTS_HPR_SER"/>
    <property type="match status" value="1"/>
</dbReference>
<dbReference type="PANTHER" id="PTHR30181:SF3">
    <property type="entry name" value="MULTIPHOSPHORYL TRANSFER PROTEIN"/>
    <property type="match status" value="1"/>
</dbReference>
<evidence type="ECO:0000256" key="10">
    <source>
        <dbReference type="ARBA" id="ARBA00022777"/>
    </source>
</evidence>
<dbReference type="PROSITE" id="PS00372">
    <property type="entry name" value="PTS_EIIA_TYPE_2_HIS"/>
    <property type="match status" value="1"/>
</dbReference>
<evidence type="ECO:0000259" key="11">
    <source>
        <dbReference type="PROSITE" id="PS51094"/>
    </source>
</evidence>
<evidence type="ECO:0000256" key="4">
    <source>
        <dbReference type="ARBA" id="ARBA00022448"/>
    </source>
</evidence>
<organism evidence="13 14">
    <name type="scientific">Photobacterium leiognathi lrivu.4.1</name>
    <dbReference type="NCBI Taxonomy" id="1248232"/>
    <lineage>
        <taxon>Bacteria</taxon>
        <taxon>Pseudomonadati</taxon>
        <taxon>Pseudomonadota</taxon>
        <taxon>Gammaproteobacteria</taxon>
        <taxon>Vibrionales</taxon>
        <taxon>Vibrionaceae</taxon>
        <taxon>Photobacterium</taxon>
    </lineage>
</organism>
<feature type="domain" description="HPr" evidence="12">
    <location>
        <begin position="281"/>
        <end position="371"/>
    </location>
</feature>
<dbReference type="PROSITE" id="PS51350">
    <property type="entry name" value="PTS_HPR_DOM"/>
    <property type="match status" value="1"/>
</dbReference>
<dbReference type="NCBIfam" id="NF008319">
    <property type="entry name" value="PRK11109.1"/>
    <property type="match status" value="1"/>
</dbReference>
<reference evidence="14" key="1">
    <citation type="submission" date="2012-12" db="EMBL/GenBank/DDBJ databases">
        <title>Genome Sequence of Photobacterium leiognathi lrivu.4.1.</title>
        <authorList>
            <person name="Urbanczyk H."/>
            <person name="Ogura Y."/>
            <person name="Hayashi T."/>
            <person name="Dunlap P.V."/>
        </authorList>
    </citation>
    <scope>NUCLEOTIDE SEQUENCE [LARGE SCALE GENOMIC DNA]</scope>
    <source>
        <strain evidence="14">lrivu.4.1</strain>
    </source>
</reference>
<dbReference type="Pfam" id="PF00359">
    <property type="entry name" value="PTS_EIIA_2"/>
    <property type="match status" value="1"/>
</dbReference>
<evidence type="ECO:0000256" key="8">
    <source>
        <dbReference type="ARBA" id="ARBA00022679"/>
    </source>
</evidence>
<dbReference type="PRINTS" id="PR00107">
    <property type="entry name" value="PHOSPHOCPHPR"/>
</dbReference>
<feature type="domain" description="PTS EIIA type-2" evidence="11">
    <location>
        <begin position="2"/>
        <end position="142"/>
    </location>
</feature>
<keyword evidence="8" id="KW-0808">Transferase</keyword>
<dbReference type="InterPro" id="IPR002114">
    <property type="entry name" value="PTS_HPr_Ser_P_site"/>
</dbReference>
<keyword evidence="6" id="KW-0597">Phosphoprotein</keyword>
<dbReference type="GO" id="GO:0090563">
    <property type="term" value="F:protein-phosphocysteine-sugar phosphotransferase activity"/>
    <property type="evidence" value="ECO:0007669"/>
    <property type="project" value="TreeGrafter"/>
</dbReference>
<evidence type="ECO:0000256" key="3">
    <source>
        <dbReference type="ARBA" id="ARBA00015565"/>
    </source>
</evidence>
<evidence type="ECO:0000256" key="1">
    <source>
        <dbReference type="ARBA" id="ARBA00003136"/>
    </source>
</evidence>
<dbReference type="EMBL" id="DF196819">
    <property type="protein sequence ID" value="GAD29961.1"/>
    <property type="molecule type" value="Genomic_DNA"/>
</dbReference>
<keyword evidence="4" id="KW-0813">Transport</keyword>
<dbReference type="InterPro" id="IPR035895">
    <property type="entry name" value="HPr-like_sf"/>
</dbReference>
<evidence type="ECO:0000259" key="12">
    <source>
        <dbReference type="PROSITE" id="PS51350"/>
    </source>
</evidence>
<keyword evidence="5" id="KW-0963">Cytoplasm</keyword>
<dbReference type="SUPFAM" id="SSF55804">
    <property type="entry name" value="Phoshotransferase/anion transport protein"/>
    <property type="match status" value="2"/>
</dbReference>
<evidence type="ECO:0000256" key="7">
    <source>
        <dbReference type="ARBA" id="ARBA00022597"/>
    </source>
</evidence>
<keyword evidence="7" id="KW-0762">Sugar transport</keyword>
<dbReference type="RefSeq" id="WP_023932483.1">
    <property type="nucleotide sequence ID" value="NZ_DF196819.1"/>
</dbReference>
<dbReference type="InterPro" id="IPR001020">
    <property type="entry name" value="PTS_HPr_His_P_site"/>
</dbReference>
<dbReference type="InterPro" id="IPR016152">
    <property type="entry name" value="PTrfase/Anion_transptr"/>
</dbReference>
<evidence type="ECO:0000313" key="13">
    <source>
        <dbReference type="EMBL" id="GAD29961.1"/>
    </source>
</evidence>